<dbReference type="EMBL" id="JARKIB010000082">
    <property type="protein sequence ID" value="KAJ7745761.1"/>
    <property type="molecule type" value="Genomic_DNA"/>
</dbReference>
<reference evidence="2" key="1">
    <citation type="submission" date="2023-03" db="EMBL/GenBank/DDBJ databases">
        <title>Massive genome expansion in bonnet fungi (Mycena s.s.) driven by repeated elements and novel gene families across ecological guilds.</title>
        <authorList>
            <consortium name="Lawrence Berkeley National Laboratory"/>
            <person name="Harder C.B."/>
            <person name="Miyauchi S."/>
            <person name="Viragh M."/>
            <person name="Kuo A."/>
            <person name="Thoen E."/>
            <person name="Andreopoulos B."/>
            <person name="Lu D."/>
            <person name="Skrede I."/>
            <person name="Drula E."/>
            <person name="Henrissat B."/>
            <person name="Morin E."/>
            <person name="Kohler A."/>
            <person name="Barry K."/>
            <person name="LaButti K."/>
            <person name="Morin E."/>
            <person name="Salamov A."/>
            <person name="Lipzen A."/>
            <person name="Mereny Z."/>
            <person name="Hegedus B."/>
            <person name="Baldrian P."/>
            <person name="Stursova M."/>
            <person name="Weitz H."/>
            <person name="Taylor A."/>
            <person name="Grigoriev I.V."/>
            <person name="Nagy L.G."/>
            <person name="Martin F."/>
            <person name="Kauserud H."/>
        </authorList>
    </citation>
    <scope>NUCLEOTIDE SEQUENCE</scope>
    <source>
        <strain evidence="2">CBHHK182m</strain>
    </source>
</reference>
<name>A0AAD7IL96_9AGAR</name>
<sequence length="496" mass="55985">MSQSDRRNRLAVLDQQIPQLRLLLERLEEERIQVIESLTFPILTLPVDVTTEIFLRCLPPPPKTPRVSDAPLLLVRICRQWRDIAISTPELWASLAFTVSEPNTELLAARDHLIERWLARSGQYPLSIRVLESPRPLRSDNAVTGAKSVDSCLRLLLEHSAQWRHVEIEVDLPGMKRALEAVKSHTPFDFPQLEYWRIGVDNYESEDSGQFRVGAAPQLRSIHLTLGVAPLDFRGTGIPWSQLTNLTGHSFDPAECVLILRLCPALVRGRFALCSDIAPPSQPILLHPSLEFLDLSHLNGRWRNLNIGFQVLDAITLPGLISLTLDCVGNGQSIVSLLTRSSCRLHGLALSCDFYDYQALFGCFLVVPELRRLRIFAAGSSTWTGIFTRLTGNSEMLPNLQSLSIQDKRIRYNFPVDKLLLFLKSRTDHPALRHFKFTGTHEASKSTLDLSRFAEPILQGIQKEIPGIQRFPEGDFSEEPNEDEGDDDEPIYPNVK</sequence>
<dbReference type="AlphaFoldDB" id="A0AAD7IL96"/>
<evidence type="ECO:0000256" key="1">
    <source>
        <dbReference type="SAM" id="MobiDB-lite"/>
    </source>
</evidence>
<protein>
    <recommendedName>
        <fullName evidence="4">F-box domain-containing protein</fullName>
    </recommendedName>
</protein>
<gene>
    <name evidence="2" type="ORF">B0H16DRAFT_1462759</name>
</gene>
<organism evidence="2 3">
    <name type="scientific">Mycena metata</name>
    <dbReference type="NCBI Taxonomy" id="1033252"/>
    <lineage>
        <taxon>Eukaryota</taxon>
        <taxon>Fungi</taxon>
        <taxon>Dikarya</taxon>
        <taxon>Basidiomycota</taxon>
        <taxon>Agaricomycotina</taxon>
        <taxon>Agaricomycetes</taxon>
        <taxon>Agaricomycetidae</taxon>
        <taxon>Agaricales</taxon>
        <taxon>Marasmiineae</taxon>
        <taxon>Mycenaceae</taxon>
        <taxon>Mycena</taxon>
    </lineage>
</organism>
<dbReference type="InterPro" id="IPR032675">
    <property type="entry name" value="LRR_dom_sf"/>
</dbReference>
<proteinExistence type="predicted"/>
<evidence type="ECO:0008006" key="4">
    <source>
        <dbReference type="Google" id="ProtNLM"/>
    </source>
</evidence>
<evidence type="ECO:0000313" key="2">
    <source>
        <dbReference type="EMBL" id="KAJ7745761.1"/>
    </source>
</evidence>
<evidence type="ECO:0000313" key="3">
    <source>
        <dbReference type="Proteomes" id="UP001215598"/>
    </source>
</evidence>
<feature type="compositionally biased region" description="Acidic residues" evidence="1">
    <location>
        <begin position="475"/>
        <end position="490"/>
    </location>
</feature>
<dbReference type="Proteomes" id="UP001215598">
    <property type="component" value="Unassembled WGS sequence"/>
</dbReference>
<feature type="region of interest" description="Disordered" evidence="1">
    <location>
        <begin position="467"/>
        <end position="496"/>
    </location>
</feature>
<dbReference type="Gene3D" id="3.80.10.10">
    <property type="entry name" value="Ribonuclease Inhibitor"/>
    <property type="match status" value="1"/>
</dbReference>
<comment type="caution">
    <text evidence="2">The sequence shown here is derived from an EMBL/GenBank/DDBJ whole genome shotgun (WGS) entry which is preliminary data.</text>
</comment>
<accession>A0AAD7IL96</accession>
<keyword evidence="3" id="KW-1185">Reference proteome</keyword>